<gene>
    <name evidence="2" type="ORF">QBC40DRAFT_61330</name>
</gene>
<dbReference type="AlphaFoldDB" id="A0AAN6XIQ1"/>
<dbReference type="Gene3D" id="3.30.710.10">
    <property type="entry name" value="Potassium Channel Kv1.1, Chain A"/>
    <property type="match status" value="1"/>
</dbReference>
<dbReference type="SUPFAM" id="SSF54695">
    <property type="entry name" value="POZ domain"/>
    <property type="match status" value="1"/>
</dbReference>
<dbReference type="Pfam" id="PF00651">
    <property type="entry name" value="BTB"/>
    <property type="match status" value="1"/>
</dbReference>
<dbReference type="Proteomes" id="UP001303160">
    <property type="component" value="Unassembled WGS sequence"/>
</dbReference>
<sequence>MPYCKKCDRYFEFAEGLRQHRQNSRRHVFDSLTDALVRRVSHQLSQLPSRATASSSAMSFAQAARDTAGDEPSKDLISSLKGLYSSGEYSDLMISCRGKEYQVHRAIVCTQSEFLAAACRVGLKEAQEGKIDLPGDDPRLVHIMVRYLYHFDYDVKPQNEETNKDDETDANEPMRDVLVTHAKVIVPSPKLVVAVEVARQNDICSRPCSVPKPPD</sequence>
<dbReference type="PROSITE" id="PS50097">
    <property type="entry name" value="BTB"/>
    <property type="match status" value="1"/>
</dbReference>
<evidence type="ECO:0000259" key="1">
    <source>
        <dbReference type="PROSITE" id="PS50097"/>
    </source>
</evidence>
<reference evidence="2" key="1">
    <citation type="journal article" date="2023" name="Mol. Phylogenet. Evol.">
        <title>Genome-scale phylogeny and comparative genomics of the fungal order Sordariales.</title>
        <authorList>
            <person name="Hensen N."/>
            <person name="Bonometti L."/>
            <person name="Westerberg I."/>
            <person name="Brannstrom I.O."/>
            <person name="Guillou S."/>
            <person name="Cros-Aarteil S."/>
            <person name="Calhoun S."/>
            <person name="Haridas S."/>
            <person name="Kuo A."/>
            <person name="Mondo S."/>
            <person name="Pangilinan J."/>
            <person name="Riley R."/>
            <person name="LaButti K."/>
            <person name="Andreopoulos B."/>
            <person name="Lipzen A."/>
            <person name="Chen C."/>
            <person name="Yan M."/>
            <person name="Daum C."/>
            <person name="Ng V."/>
            <person name="Clum A."/>
            <person name="Steindorff A."/>
            <person name="Ohm R.A."/>
            <person name="Martin F."/>
            <person name="Silar P."/>
            <person name="Natvig D.O."/>
            <person name="Lalanne C."/>
            <person name="Gautier V."/>
            <person name="Ament-Velasquez S.L."/>
            <person name="Kruys A."/>
            <person name="Hutchinson M.I."/>
            <person name="Powell A.J."/>
            <person name="Barry K."/>
            <person name="Miller A.N."/>
            <person name="Grigoriev I.V."/>
            <person name="Debuchy R."/>
            <person name="Gladieux P."/>
            <person name="Hiltunen Thoren M."/>
            <person name="Johannesson H."/>
        </authorList>
    </citation>
    <scope>NUCLEOTIDE SEQUENCE</scope>
    <source>
        <strain evidence="2">CBS 315.58</strain>
    </source>
</reference>
<proteinExistence type="predicted"/>
<accession>A0AAN6XIQ1</accession>
<protein>
    <recommendedName>
        <fullName evidence="1">BTB domain-containing protein</fullName>
    </recommendedName>
</protein>
<evidence type="ECO:0000313" key="3">
    <source>
        <dbReference type="Proteomes" id="UP001303160"/>
    </source>
</evidence>
<dbReference type="PANTHER" id="PTHR47843:SF5">
    <property type="entry name" value="BTB_POZ DOMAIN PROTEIN"/>
    <property type="match status" value="1"/>
</dbReference>
<evidence type="ECO:0000313" key="2">
    <source>
        <dbReference type="EMBL" id="KAK4201389.1"/>
    </source>
</evidence>
<organism evidence="2 3">
    <name type="scientific">Triangularia verruculosa</name>
    <dbReference type="NCBI Taxonomy" id="2587418"/>
    <lineage>
        <taxon>Eukaryota</taxon>
        <taxon>Fungi</taxon>
        <taxon>Dikarya</taxon>
        <taxon>Ascomycota</taxon>
        <taxon>Pezizomycotina</taxon>
        <taxon>Sordariomycetes</taxon>
        <taxon>Sordariomycetidae</taxon>
        <taxon>Sordariales</taxon>
        <taxon>Podosporaceae</taxon>
        <taxon>Triangularia</taxon>
    </lineage>
</organism>
<name>A0AAN6XIQ1_9PEZI</name>
<feature type="domain" description="BTB" evidence="1">
    <location>
        <begin position="90"/>
        <end position="157"/>
    </location>
</feature>
<dbReference type="InterPro" id="IPR011333">
    <property type="entry name" value="SKP1/BTB/POZ_sf"/>
</dbReference>
<reference evidence="2" key="2">
    <citation type="submission" date="2023-05" db="EMBL/GenBank/DDBJ databases">
        <authorList>
            <consortium name="Lawrence Berkeley National Laboratory"/>
            <person name="Steindorff A."/>
            <person name="Hensen N."/>
            <person name="Bonometti L."/>
            <person name="Westerberg I."/>
            <person name="Brannstrom I.O."/>
            <person name="Guillou S."/>
            <person name="Cros-Aarteil S."/>
            <person name="Calhoun S."/>
            <person name="Haridas S."/>
            <person name="Kuo A."/>
            <person name="Mondo S."/>
            <person name="Pangilinan J."/>
            <person name="Riley R."/>
            <person name="Labutti K."/>
            <person name="Andreopoulos B."/>
            <person name="Lipzen A."/>
            <person name="Chen C."/>
            <person name="Yanf M."/>
            <person name="Daum C."/>
            <person name="Ng V."/>
            <person name="Clum A."/>
            <person name="Ohm R."/>
            <person name="Martin F."/>
            <person name="Silar P."/>
            <person name="Natvig D."/>
            <person name="Lalanne C."/>
            <person name="Gautier V."/>
            <person name="Ament-Velasquez S.L."/>
            <person name="Kruys A."/>
            <person name="Hutchinson M.I."/>
            <person name="Powell A.J."/>
            <person name="Barry K."/>
            <person name="Miller A.N."/>
            <person name="Grigoriev I.V."/>
            <person name="Debuchy R."/>
            <person name="Gladieux P."/>
            <person name="Thoren M.H."/>
            <person name="Johannesson H."/>
        </authorList>
    </citation>
    <scope>NUCLEOTIDE SEQUENCE</scope>
    <source>
        <strain evidence="2">CBS 315.58</strain>
    </source>
</reference>
<dbReference type="EMBL" id="MU863908">
    <property type="protein sequence ID" value="KAK4201389.1"/>
    <property type="molecule type" value="Genomic_DNA"/>
</dbReference>
<dbReference type="PANTHER" id="PTHR47843">
    <property type="entry name" value="BTB DOMAIN-CONTAINING PROTEIN-RELATED"/>
    <property type="match status" value="1"/>
</dbReference>
<dbReference type="InterPro" id="IPR000210">
    <property type="entry name" value="BTB/POZ_dom"/>
</dbReference>
<comment type="caution">
    <text evidence="2">The sequence shown here is derived from an EMBL/GenBank/DDBJ whole genome shotgun (WGS) entry which is preliminary data.</text>
</comment>
<keyword evidence="3" id="KW-1185">Reference proteome</keyword>
<dbReference type="CDD" id="cd18186">
    <property type="entry name" value="BTB_POZ_ZBTB_KLHL-like"/>
    <property type="match status" value="1"/>
</dbReference>